<protein>
    <recommendedName>
        <fullName evidence="6">DNA repair protein Rad26</fullName>
    </recommendedName>
</protein>
<proteinExistence type="predicted"/>
<name>A0ABY0HJE4_9PEZI</name>
<evidence type="ECO:0000256" key="1">
    <source>
        <dbReference type="SAM" id="MobiDB-lite"/>
    </source>
</evidence>
<feature type="compositionally biased region" description="Low complexity" evidence="1">
    <location>
        <begin position="87"/>
        <end position="104"/>
    </location>
</feature>
<evidence type="ECO:0008006" key="6">
    <source>
        <dbReference type="Google" id="ProtNLM"/>
    </source>
</evidence>
<evidence type="ECO:0000259" key="3">
    <source>
        <dbReference type="Pfam" id="PF21046"/>
    </source>
</evidence>
<feature type="region of interest" description="Disordered" evidence="1">
    <location>
        <begin position="338"/>
        <end position="381"/>
    </location>
</feature>
<keyword evidence="5" id="KW-1185">Reference proteome</keyword>
<feature type="compositionally biased region" description="Low complexity" evidence="1">
    <location>
        <begin position="162"/>
        <end position="178"/>
    </location>
</feature>
<dbReference type="Proteomes" id="UP000294003">
    <property type="component" value="Unassembled WGS sequence"/>
</dbReference>
<sequence length="822" mass="89327">MDDFSDDDLDALNANALQELEYNAIQSTQAQKKYEDQSQTQALFECDFEDDDLDDTIVEDGLRGKSILPPEKPAAQPAQASVAANTAAAAVAAAPTTATRVVPQQQKSWGRPPPVPGPRPGPGPANHFRPQPAAAVSQQQQQQQQHEQNHSQLGRKTLGVRSSQQQNQQQQPPSHTQLQPPPFSQIRPHPPPPLPRPTVPVPSRYQASQQPPRPTGPTSHELASLQAQILDLQARLNTKDGEIQIIRSRLEKSRQDHERELQMLKKQTAEQIAKQERAVEAARAAERTASTELEFARRDLREELGRARRRDAPGTPKKNAAAKSWGVSDGFEDVEMAGSPSKGRGGRNAGAVATAMAEPPARVAKTPTKGKRKRQAVDSPVNALETHSEDAMMLDNAEPNNNNNNNNNNNACLQTAVLSRRPLFDKLAAIGNPEDPMRLPIEFCEQVIQLWEACRKESCLEPITELVSLVAVTLQLHTTAVAPYIAPSLISIAMESCYDVCIPRFHNPNPGDPTDESWLKLNRNIPTTQILSLLYLAALGCAASPPIGGGVTSPLSDFWSEVHAQFVLMLLNPKLPVEDFLATLRLLCTSVFPQSIGPTPPGQTAEFTAAHILEWVSLQLVETPRWDIDRAALWAVRNEIIKTLAAFARSEFGLVQLASSDCLVPRLVSLICASVDELYDGDIQFIPLPRATAASTATSASHNRSIPTAPSPSATGDSLYFSSSSTHLSEGLSSLISNAMLLLHAIVRSPATRHLVDVPAKVGRVMGGPQKYLLMLARLNFADTDVDDGGMVSEETAELAHELLELAVTEEEGAELGIYFGA</sequence>
<dbReference type="InterPro" id="IPR048379">
    <property type="entry name" value="Rad26-like_C"/>
</dbReference>
<feature type="region of interest" description="Disordered" evidence="1">
    <location>
        <begin position="87"/>
        <end position="225"/>
    </location>
</feature>
<feature type="compositionally biased region" description="Pro residues" evidence="1">
    <location>
        <begin position="111"/>
        <end position="123"/>
    </location>
</feature>
<dbReference type="EMBL" id="QJNS01000006">
    <property type="protein sequence ID" value="RYO94877.1"/>
    <property type="molecule type" value="Genomic_DNA"/>
</dbReference>
<organism evidence="4 5">
    <name type="scientific">Monosporascus cannonballus</name>
    <dbReference type="NCBI Taxonomy" id="155416"/>
    <lineage>
        <taxon>Eukaryota</taxon>
        <taxon>Fungi</taxon>
        <taxon>Dikarya</taxon>
        <taxon>Ascomycota</taxon>
        <taxon>Pezizomycotina</taxon>
        <taxon>Sordariomycetes</taxon>
        <taxon>Xylariomycetidae</taxon>
        <taxon>Xylariales</taxon>
        <taxon>Xylariales incertae sedis</taxon>
        <taxon>Monosporascus</taxon>
    </lineage>
</organism>
<evidence type="ECO:0000313" key="4">
    <source>
        <dbReference type="EMBL" id="RYO94877.1"/>
    </source>
</evidence>
<comment type="caution">
    <text evidence="4">The sequence shown here is derived from an EMBL/GenBank/DDBJ whole genome shotgun (WGS) entry which is preliminary data.</text>
</comment>
<evidence type="ECO:0000313" key="5">
    <source>
        <dbReference type="Proteomes" id="UP000294003"/>
    </source>
</evidence>
<evidence type="ECO:0000259" key="2">
    <source>
        <dbReference type="Pfam" id="PF12331"/>
    </source>
</evidence>
<reference evidence="4 5" key="1">
    <citation type="submission" date="2018-06" db="EMBL/GenBank/DDBJ databases">
        <title>Complete Genomes of Monosporascus.</title>
        <authorList>
            <person name="Robinson A.J."/>
            <person name="Natvig D.O."/>
        </authorList>
    </citation>
    <scope>NUCLEOTIDE SEQUENCE [LARGE SCALE GENOMIC DNA]</scope>
    <source>
        <strain evidence="4 5">CBS 609.92</strain>
    </source>
</reference>
<feature type="compositionally biased region" description="Pro residues" evidence="1">
    <location>
        <begin position="179"/>
        <end position="200"/>
    </location>
</feature>
<gene>
    <name evidence="4" type="ORF">DL762_000311</name>
</gene>
<dbReference type="InterPro" id="IPR022093">
    <property type="entry name" value="Rad26-like_helical"/>
</dbReference>
<feature type="domain" description="Rad26-like C-terminal" evidence="3">
    <location>
        <begin position="757"/>
        <end position="816"/>
    </location>
</feature>
<dbReference type="Pfam" id="PF12331">
    <property type="entry name" value="Rad26-like_helical_rpts"/>
    <property type="match status" value="1"/>
</dbReference>
<accession>A0ABY0HJE4</accession>
<dbReference type="Pfam" id="PF21046">
    <property type="entry name" value="Rad26-like_C"/>
    <property type="match status" value="1"/>
</dbReference>
<feature type="domain" description="Rad26-like helical repeats" evidence="2">
    <location>
        <begin position="493"/>
        <end position="747"/>
    </location>
</feature>